<protein>
    <recommendedName>
        <fullName evidence="1">Glycosyl transferase family 25 domain-containing protein</fullName>
    </recommendedName>
</protein>
<dbReference type="EMBL" id="CP022684">
    <property type="protein sequence ID" value="AUM13452.1"/>
    <property type="molecule type" value="Genomic_DNA"/>
</dbReference>
<dbReference type="KEGG" id="kak:Kalk_13925"/>
<keyword evidence="3" id="KW-1185">Reference proteome</keyword>
<sequence>MKAFIISLSPDNETARNLQNALARDGVDAEIFPAVDGRIVFPQLLKGESINQHKALTNRKAELTKSEVGCYLSHLRAIKTAYNSGLQHVAIFEDDVIAEAHIGDVMDAIENLGEGAHLVRLMSLKLRKRKRIKMLTDTHILTRPIRGGLGTQGYIANRRGMEIILKHGSEISMPIDKFYDSFFLYNLRCYSVEPHAIYEKTHPTTIKKTEGIISRNFEVILRWRLNKLYRSLRRHYFRFRHYADFFPASTPPKDIGRSKRIRH</sequence>
<name>A0A2K9LMD7_9GAMM</name>
<dbReference type="RefSeq" id="WP_101894830.1">
    <property type="nucleotide sequence ID" value="NZ_CP022684.1"/>
</dbReference>
<dbReference type="AlphaFoldDB" id="A0A2K9LMD7"/>
<dbReference type="CDD" id="cd06532">
    <property type="entry name" value="Glyco_transf_25"/>
    <property type="match status" value="1"/>
</dbReference>
<dbReference type="InterPro" id="IPR002654">
    <property type="entry name" value="Glyco_trans_25"/>
</dbReference>
<gene>
    <name evidence="2" type="ORF">Kalk_13925</name>
</gene>
<evidence type="ECO:0000259" key="1">
    <source>
        <dbReference type="Pfam" id="PF01755"/>
    </source>
</evidence>
<evidence type="ECO:0000313" key="3">
    <source>
        <dbReference type="Proteomes" id="UP000235116"/>
    </source>
</evidence>
<dbReference type="Proteomes" id="UP000235116">
    <property type="component" value="Chromosome"/>
</dbReference>
<reference evidence="3" key="1">
    <citation type="submission" date="2017-08" db="EMBL/GenBank/DDBJ databases">
        <title>Direct submision.</title>
        <authorList>
            <person name="Kim S.-J."/>
            <person name="Rhee S.-K."/>
        </authorList>
    </citation>
    <scope>NUCLEOTIDE SEQUENCE [LARGE SCALE GENOMIC DNA]</scope>
    <source>
        <strain evidence="3">GI5</strain>
    </source>
</reference>
<feature type="domain" description="Glycosyl transferase family 25" evidence="1">
    <location>
        <begin position="2"/>
        <end position="178"/>
    </location>
</feature>
<proteinExistence type="predicted"/>
<evidence type="ECO:0000313" key="2">
    <source>
        <dbReference type="EMBL" id="AUM13452.1"/>
    </source>
</evidence>
<dbReference type="OrthoDB" id="9816113at2"/>
<organism evidence="2 3">
    <name type="scientific">Ketobacter alkanivorans</name>
    <dbReference type="NCBI Taxonomy" id="1917421"/>
    <lineage>
        <taxon>Bacteria</taxon>
        <taxon>Pseudomonadati</taxon>
        <taxon>Pseudomonadota</taxon>
        <taxon>Gammaproteobacteria</taxon>
        <taxon>Pseudomonadales</taxon>
        <taxon>Ketobacteraceae</taxon>
        <taxon>Ketobacter</taxon>
    </lineage>
</organism>
<dbReference type="Pfam" id="PF01755">
    <property type="entry name" value="Glyco_transf_25"/>
    <property type="match status" value="1"/>
</dbReference>
<accession>A0A2K9LMD7</accession>